<name>A0A1P8JV86_9BURK</name>
<dbReference type="Proteomes" id="UP000186609">
    <property type="component" value="Chromosome"/>
</dbReference>
<dbReference type="STRING" id="1842727.RD110_10965"/>
<evidence type="ECO:0000313" key="2">
    <source>
        <dbReference type="Proteomes" id="UP000186609"/>
    </source>
</evidence>
<organism evidence="1 2">
    <name type="scientific">Rhodoferax koreensis</name>
    <dbReference type="NCBI Taxonomy" id="1842727"/>
    <lineage>
        <taxon>Bacteria</taxon>
        <taxon>Pseudomonadati</taxon>
        <taxon>Pseudomonadota</taxon>
        <taxon>Betaproteobacteria</taxon>
        <taxon>Burkholderiales</taxon>
        <taxon>Comamonadaceae</taxon>
        <taxon>Rhodoferax</taxon>
    </lineage>
</organism>
<dbReference type="AlphaFoldDB" id="A0A1P8JV86"/>
<gene>
    <name evidence="1" type="ORF">RD110_10965</name>
</gene>
<reference evidence="1 2" key="1">
    <citation type="submission" date="2017-01" db="EMBL/GenBank/DDBJ databases">
        <authorList>
            <person name="Mah S.A."/>
            <person name="Swanson W.J."/>
            <person name="Moy G.W."/>
            <person name="Vacquier V.D."/>
        </authorList>
    </citation>
    <scope>NUCLEOTIDE SEQUENCE [LARGE SCALE GENOMIC DNA]</scope>
    <source>
        <strain evidence="1 2">DCY110</strain>
    </source>
</reference>
<protein>
    <submittedName>
        <fullName evidence="1">Uncharacterized protein</fullName>
    </submittedName>
</protein>
<dbReference type="EMBL" id="CP019236">
    <property type="protein sequence ID" value="APW37648.1"/>
    <property type="molecule type" value="Genomic_DNA"/>
</dbReference>
<sequence>MHKPRQSGSETMSLEAKIHQASRAKEVLDNEVYQQAFTDYKTEIIKQWETSPARDEDGRQRLWLMLATLNKVQSMLQTTMETGKLAAQELEHKKSIADRLKESLGMTL</sequence>
<proteinExistence type="predicted"/>
<dbReference type="KEGG" id="rhy:RD110_10965"/>
<evidence type="ECO:0000313" key="1">
    <source>
        <dbReference type="EMBL" id="APW37648.1"/>
    </source>
</evidence>
<keyword evidence="2" id="KW-1185">Reference proteome</keyword>
<accession>A0A1P8JV86</accession>